<dbReference type="InParanoid" id="A0A409Y8N0"/>
<dbReference type="InterPro" id="IPR036188">
    <property type="entry name" value="FAD/NAD-bd_sf"/>
</dbReference>
<keyword evidence="3" id="KW-0274">FAD</keyword>
<evidence type="ECO:0000256" key="5">
    <source>
        <dbReference type="ARBA" id="ARBA00023033"/>
    </source>
</evidence>
<dbReference type="Gene3D" id="3.50.50.60">
    <property type="entry name" value="FAD/NAD(P)-binding domain"/>
    <property type="match status" value="1"/>
</dbReference>
<dbReference type="EMBL" id="NHYE01001067">
    <property type="protein sequence ID" value="PPQ99367.1"/>
    <property type="molecule type" value="Genomic_DNA"/>
</dbReference>
<evidence type="ECO:0000259" key="6">
    <source>
        <dbReference type="Pfam" id="PF01494"/>
    </source>
</evidence>
<reference evidence="7 8" key="1">
    <citation type="journal article" date="2018" name="Evol. Lett.">
        <title>Horizontal gene cluster transfer increased hallucinogenic mushroom diversity.</title>
        <authorList>
            <person name="Reynolds H.T."/>
            <person name="Vijayakumar V."/>
            <person name="Gluck-Thaler E."/>
            <person name="Korotkin H.B."/>
            <person name="Matheny P.B."/>
            <person name="Slot J.C."/>
        </authorList>
    </citation>
    <scope>NUCLEOTIDE SEQUENCE [LARGE SCALE GENOMIC DNA]</scope>
    <source>
        <strain evidence="7 8">SRW20</strain>
    </source>
</reference>
<dbReference type="STRING" id="231916.A0A409Y8N0"/>
<dbReference type="OrthoDB" id="9993796at2759"/>
<dbReference type="GO" id="GO:0004497">
    <property type="term" value="F:monooxygenase activity"/>
    <property type="evidence" value="ECO:0007669"/>
    <property type="project" value="UniProtKB-KW"/>
</dbReference>
<evidence type="ECO:0000256" key="4">
    <source>
        <dbReference type="ARBA" id="ARBA00023002"/>
    </source>
</evidence>
<proteinExistence type="inferred from homology"/>
<dbReference type="SUPFAM" id="SSF51905">
    <property type="entry name" value="FAD/NAD(P)-binding domain"/>
    <property type="match status" value="1"/>
</dbReference>
<comment type="caution">
    <text evidence="7">The sequence shown here is derived from an EMBL/GenBank/DDBJ whole genome shotgun (WGS) entry which is preliminary data.</text>
</comment>
<keyword evidence="4" id="KW-0560">Oxidoreductase</keyword>
<dbReference type="InterPro" id="IPR050493">
    <property type="entry name" value="FAD-dep_Monooxygenase_BioMet"/>
</dbReference>
<dbReference type="PANTHER" id="PTHR13789:SF147">
    <property type="entry name" value="PUTATIVE (AFU_ORTHOLOGUE AFUA_2G01950)-RELATED"/>
    <property type="match status" value="1"/>
</dbReference>
<dbReference type="PRINTS" id="PR00420">
    <property type="entry name" value="RNGMNOXGNASE"/>
</dbReference>
<protein>
    <recommendedName>
        <fullName evidence="6">FAD-binding domain-containing protein</fullName>
    </recommendedName>
</protein>
<comment type="similarity">
    <text evidence="1">Belongs to the paxM FAD-dependent monooxygenase family.</text>
</comment>
<organism evidence="7 8">
    <name type="scientific">Gymnopilus dilepis</name>
    <dbReference type="NCBI Taxonomy" id="231916"/>
    <lineage>
        <taxon>Eukaryota</taxon>
        <taxon>Fungi</taxon>
        <taxon>Dikarya</taxon>
        <taxon>Basidiomycota</taxon>
        <taxon>Agaricomycotina</taxon>
        <taxon>Agaricomycetes</taxon>
        <taxon>Agaricomycetidae</taxon>
        <taxon>Agaricales</taxon>
        <taxon>Agaricineae</taxon>
        <taxon>Hymenogastraceae</taxon>
        <taxon>Gymnopilus</taxon>
    </lineage>
</organism>
<name>A0A409Y8N0_9AGAR</name>
<dbReference type="GO" id="GO:0071949">
    <property type="term" value="F:FAD binding"/>
    <property type="evidence" value="ECO:0007669"/>
    <property type="project" value="InterPro"/>
</dbReference>
<dbReference type="Pfam" id="PF01494">
    <property type="entry name" value="FAD_binding_3"/>
    <property type="match status" value="1"/>
</dbReference>
<evidence type="ECO:0000256" key="2">
    <source>
        <dbReference type="ARBA" id="ARBA00022630"/>
    </source>
</evidence>
<evidence type="ECO:0000313" key="8">
    <source>
        <dbReference type="Proteomes" id="UP000284706"/>
    </source>
</evidence>
<sequence length="456" mass="50167">MSTEAELAIQSGRSVHARALLDVAIVGAGVGGLATAYLLGRAGHRVTVYDGATELATIGAGIQVSPNVTKLMIRWGLGDKLKELGVVPTSLSLRRYATGEVIGWKNWGDSMEKEHGAPYYVIHRGDLHSILLEHAKPYMRLRLNSMVVAVNPDLPSLTLQTGEVVRVHLIVGADGIHSRVRTAVFGSAKGPTLTGDASYRALVPTSLMMNDPDLRSLLDGGSNIWMGPGRHLVTYPIRGKKLFNVVTAHPSSSQDKNSKSVDPDAFRKDFAGFEPRVQKLLSLISFTTLWPLMDCQPLDRWVHDAGKVCLLGDACHAMLPYRAQGAAMAIEDAAVLGNLLSRITHRDQLPSLLSAYQAIRHPRATNAQAESRMNQRTFHLPDGPEQKARDENMRQAKEAAQKEAKGEIVQDNHVGNANLWADKERNAQTFGHDVDEEVDRWWSKHAHELIYIRSKM</sequence>
<accession>A0A409Y8N0</accession>
<dbReference type="AlphaFoldDB" id="A0A409Y8N0"/>
<keyword evidence="2" id="KW-0285">Flavoprotein</keyword>
<feature type="domain" description="FAD-binding" evidence="6">
    <location>
        <begin position="22"/>
        <end position="368"/>
    </location>
</feature>
<dbReference type="PANTHER" id="PTHR13789">
    <property type="entry name" value="MONOOXYGENASE"/>
    <property type="match status" value="1"/>
</dbReference>
<evidence type="ECO:0000256" key="3">
    <source>
        <dbReference type="ARBA" id="ARBA00022827"/>
    </source>
</evidence>
<keyword evidence="5" id="KW-0503">Monooxygenase</keyword>
<dbReference type="SUPFAM" id="SSF54373">
    <property type="entry name" value="FAD-linked reductases, C-terminal domain"/>
    <property type="match status" value="1"/>
</dbReference>
<evidence type="ECO:0000313" key="7">
    <source>
        <dbReference type="EMBL" id="PPQ99367.1"/>
    </source>
</evidence>
<evidence type="ECO:0000256" key="1">
    <source>
        <dbReference type="ARBA" id="ARBA00007992"/>
    </source>
</evidence>
<keyword evidence="8" id="KW-1185">Reference proteome</keyword>
<gene>
    <name evidence="7" type="ORF">CVT26_014310</name>
</gene>
<dbReference type="Proteomes" id="UP000284706">
    <property type="component" value="Unassembled WGS sequence"/>
</dbReference>
<dbReference type="InterPro" id="IPR002938">
    <property type="entry name" value="FAD-bd"/>
</dbReference>